<dbReference type="SUPFAM" id="SSF55811">
    <property type="entry name" value="Nudix"/>
    <property type="match status" value="1"/>
</dbReference>
<protein>
    <submittedName>
        <fullName evidence="4">DUF429 domain-containing protein</fullName>
    </submittedName>
    <submittedName>
        <fullName evidence="5">Predicted nuclease (RNAse H fold)</fullName>
    </submittedName>
</protein>
<dbReference type="GO" id="GO:0016787">
    <property type="term" value="F:hydrolase activity"/>
    <property type="evidence" value="ECO:0007669"/>
    <property type="project" value="UniProtKB-KW"/>
</dbReference>
<evidence type="ECO:0000313" key="6">
    <source>
        <dbReference type="Proteomes" id="UP000199113"/>
    </source>
</evidence>
<dbReference type="InterPro" id="IPR007362">
    <property type="entry name" value="DUF429"/>
</dbReference>
<feature type="domain" description="Nudix hydrolase" evidence="3">
    <location>
        <begin position="20"/>
        <end position="152"/>
    </location>
</feature>
<proteinExistence type="predicted"/>
<dbReference type="InterPro" id="IPR000086">
    <property type="entry name" value="NUDIX_hydrolase_dom"/>
</dbReference>
<reference evidence="4 7" key="2">
    <citation type="submission" date="2017-12" db="EMBL/GenBank/DDBJ databases">
        <title>Pharmacopeia of the Arctic Ocean.</title>
        <authorList>
            <person name="Collins E."/>
            <person name="Ducluzeau A.-L."/>
        </authorList>
    </citation>
    <scope>NUCLEOTIDE SEQUENCE [LARGE SCALE GENOMIC DNA]</scope>
    <source>
        <strain evidence="4 7">DSM 23325</strain>
    </source>
</reference>
<dbReference type="STRING" id="748909.SAMN05192575_10141"/>
<gene>
    <name evidence="4" type="ORF">CXG46_16630</name>
    <name evidence="5" type="ORF">SAMN05192575_10141</name>
</gene>
<dbReference type="Pfam" id="PF00293">
    <property type="entry name" value="NUDIX"/>
    <property type="match status" value="1"/>
</dbReference>
<dbReference type="Pfam" id="PF04250">
    <property type="entry name" value="DUF429"/>
    <property type="match status" value="1"/>
</dbReference>
<dbReference type="Proteomes" id="UP000199113">
    <property type="component" value="Unassembled WGS sequence"/>
</dbReference>
<dbReference type="EMBL" id="FOKC01000001">
    <property type="protein sequence ID" value="SFA72577.1"/>
    <property type="molecule type" value="Genomic_DNA"/>
</dbReference>
<evidence type="ECO:0000313" key="4">
    <source>
        <dbReference type="EMBL" id="PKH37123.1"/>
    </source>
</evidence>
<dbReference type="PANTHER" id="PTHR43046:SF16">
    <property type="entry name" value="ADP-RIBOSE PYROPHOSPHATASE YJHB-RELATED"/>
    <property type="match status" value="1"/>
</dbReference>
<sequence length="405" mass="42827">MTPIPDFVVAIRKKIGHDPLWLPGVTAVITRGEEVLLVRRADNGRWTPVTGIPEPGEEPAVAAAREAMEETGVRVRVDRLVSAAAHGPIVHVNGDRASYLDLTFACTWLEGEAHVADDESSDVRWWPLSALPEMSEVMLARIGAALSGDLAARFVPPAGQADAAEPRLEPLVPPAPVLGVDACPTGWVGVLLDRDLRAQVFVARTITELVDLVDETSRVAVVAIDIPIGLPDTSGRAADAEARRVLVGKSSSIFSTPTRAALEADTYAEGRAANLAATDGTTSVSAQAYALREKVLQVDAWVRSGAQPGVRVVEVHPELSFTRMAGAPVLARKKDPEGVAARREALAAHGITAPAWFRGAGFGEDDLLDACAAAWSAVRHSLGVAESFPAQPEVFSDGIPAAIWV</sequence>
<dbReference type="AlphaFoldDB" id="A0A1I0V944"/>
<dbReference type="PROSITE" id="PS00893">
    <property type="entry name" value="NUDIX_BOX"/>
    <property type="match status" value="1"/>
</dbReference>
<dbReference type="InterPro" id="IPR020084">
    <property type="entry name" value="NUDIX_hydrolase_CS"/>
</dbReference>
<dbReference type="Gene3D" id="3.90.79.10">
    <property type="entry name" value="Nucleoside Triphosphate Pyrophosphohydrolase"/>
    <property type="match status" value="1"/>
</dbReference>
<organism evidence="5 6">
    <name type="scientific">Nocardioides alpinus</name>
    <dbReference type="NCBI Taxonomy" id="748909"/>
    <lineage>
        <taxon>Bacteria</taxon>
        <taxon>Bacillati</taxon>
        <taxon>Actinomycetota</taxon>
        <taxon>Actinomycetes</taxon>
        <taxon>Propionibacteriales</taxon>
        <taxon>Nocardioidaceae</taxon>
        <taxon>Nocardioides</taxon>
    </lineage>
</organism>
<keyword evidence="2" id="KW-0378">Hydrolase</keyword>
<comment type="cofactor">
    <cofactor evidence="1">
        <name>Mg(2+)</name>
        <dbReference type="ChEBI" id="CHEBI:18420"/>
    </cofactor>
</comment>
<dbReference type="Proteomes" id="UP000233565">
    <property type="component" value="Unassembled WGS sequence"/>
</dbReference>
<dbReference type="EMBL" id="PJBV01000035">
    <property type="protein sequence ID" value="PKH37123.1"/>
    <property type="molecule type" value="Genomic_DNA"/>
</dbReference>
<dbReference type="PANTHER" id="PTHR43046">
    <property type="entry name" value="GDP-MANNOSE MANNOSYL HYDROLASE"/>
    <property type="match status" value="1"/>
</dbReference>
<keyword evidence="7" id="KW-1185">Reference proteome</keyword>
<evidence type="ECO:0000313" key="5">
    <source>
        <dbReference type="EMBL" id="SFA72577.1"/>
    </source>
</evidence>
<evidence type="ECO:0000313" key="7">
    <source>
        <dbReference type="Proteomes" id="UP000233565"/>
    </source>
</evidence>
<evidence type="ECO:0000259" key="3">
    <source>
        <dbReference type="PROSITE" id="PS51462"/>
    </source>
</evidence>
<dbReference type="CDD" id="cd18879">
    <property type="entry name" value="NUDIX_Hydrolase"/>
    <property type="match status" value="1"/>
</dbReference>
<evidence type="ECO:0000256" key="1">
    <source>
        <dbReference type="ARBA" id="ARBA00001946"/>
    </source>
</evidence>
<dbReference type="InterPro" id="IPR015797">
    <property type="entry name" value="NUDIX_hydrolase-like_dom_sf"/>
</dbReference>
<dbReference type="PROSITE" id="PS51462">
    <property type="entry name" value="NUDIX"/>
    <property type="match status" value="1"/>
</dbReference>
<evidence type="ECO:0000256" key="2">
    <source>
        <dbReference type="ARBA" id="ARBA00022801"/>
    </source>
</evidence>
<reference evidence="5" key="1">
    <citation type="submission" date="2016-10" db="EMBL/GenBank/DDBJ databases">
        <authorList>
            <person name="de Groot N.N."/>
        </authorList>
    </citation>
    <scope>NUCLEOTIDE SEQUENCE [LARGE SCALE GENOMIC DNA]</scope>
    <source>
        <strain evidence="5">CGMCC 1.10697</strain>
    </source>
</reference>
<name>A0A1I0V944_9ACTN</name>
<dbReference type="OrthoDB" id="9814308at2"/>
<accession>A0A1I0V944</accession>
<dbReference type="RefSeq" id="WP_091192885.1">
    <property type="nucleotide sequence ID" value="NZ_FOKC01000001.1"/>
</dbReference>